<evidence type="ECO:0000313" key="1">
    <source>
        <dbReference type="EMBL" id="MET3774411.1"/>
    </source>
</evidence>
<dbReference type="Proteomes" id="UP001549207">
    <property type="component" value="Unassembled WGS sequence"/>
</dbReference>
<reference evidence="1" key="1">
    <citation type="submission" date="2024-06" db="EMBL/GenBank/DDBJ databases">
        <title>Genomic Encyclopedia of Type Strains, Phase IV (KMG-IV): sequencing the most valuable type-strain genomes for metagenomic binning, comparative biology and taxonomic classification.</title>
        <authorList>
            <person name="Goeker M."/>
        </authorList>
    </citation>
    <scope>NUCLEOTIDE SEQUENCE</scope>
    <source>
        <strain evidence="1">SJCon</strain>
    </source>
</reference>
<proteinExistence type="predicted"/>
<organism evidence="1 2">
    <name type="scientific">Arthrobacter nitrophenolicus</name>
    <dbReference type="NCBI Taxonomy" id="683150"/>
    <lineage>
        <taxon>Bacteria</taxon>
        <taxon>Bacillati</taxon>
        <taxon>Actinomycetota</taxon>
        <taxon>Actinomycetes</taxon>
        <taxon>Micrococcales</taxon>
        <taxon>Micrococcaceae</taxon>
        <taxon>Arthrobacter</taxon>
    </lineage>
</organism>
<protein>
    <submittedName>
        <fullName evidence="1">Cation diffusion facilitator CzcD-associated flavoprotein CzcO</fullName>
    </submittedName>
</protein>
<name>A0ACC6TKZ7_9MICC</name>
<keyword evidence="2" id="KW-1185">Reference proteome</keyword>
<comment type="caution">
    <text evidence="1">The sequence shown here is derived from an EMBL/GenBank/DDBJ whole genome shotgun (WGS) entry which is preliminary data.</text>
</comment>
<gene>
    <name evidence="1" type="ORF">ABIC98_004087</name>
</gene>
<sequence length="508" mass="56970">MMNSQNVLADNEQLQKEAERVNVAIIGSGFSGTGLAIQLKRSGEESFVVLEREHSLGGTWRDNHYPGAACDVQSHLYSYSFKPKPEWSRVYARQPEILEYLRDCATSEGVDRHMRFDSEVLGAAWIEESNEWLISTANGSYLARVLVTASGHLSDPKYPNIPGIDDFKGAKFHSARWDHDTSLEGKRVGVIGTGASAIQIIPEVAKVAGKLTVFQRSAPYVVPRMDREYSTAEKNMFARLPHTAEKLRRDLFWAGEARFPQRRGIESFISRVEGLALDHLADQIKDPDLRAKLTPDYAIGCKRVLISNEYYPTYLRENVELETQGIERITENAVVMKDGSKHDLDALIVSTGFETSDLPISHRIHGTDGLLLADHWARGEQAYACSTVNGFPNLFIMNGPNSGLGAGSIIFVIESQIDYILGALDYLHQNGYTRMEVTQDAEMDFAAMIDRNAQGTVWLEGGCKSWYVDERNGRLSTIWPDFMSRFRDSNGVFRPEAYEVRSLAEQKV</sequence>
<accession>A0ACC6TKZ7</accession>
<dbReference type="EMBL" id="JBEPNJ010000032">
    <property type="protein sequence ID" value="MET3774411.1"/>
    <property type="molecule type" value="Genomic_DNA"/>
</dbReference>
<evidence type="ECO:0000313" key="2">
    <source>
        <dbReference type="Proteomes" id="UP001549207"/>
    </source>
</evidence>